<dbReference type="InterPro" id="IPR046848">
    <property type="entry name" value="E_motif"/>
</dbReference>
<dbReference type="AlphaFoldDB" id="A0A2I0AQP4"/>
<dbReference type="PANTHER" id="PTHR47926:SF543">
    <property type="entry name" value="(WILD MALAYSIAN BANANA) HYPOTHETICAL PROTEIN"/>
    <property type="match status" value="1"/>
</dbReference>
<dbReference type="Pfam" id="PF01535">
    <property type="entry name" value="PPR"/>
    <property type="match status" value="2"/>
</dbReference>
<dbReference type="Pfam" id="PF20431">
    <property type="entry name" value="E_motif"/>
    <property type="match status" value="1"/>
</dbReference>
<accession>A0A2I0AQP4</accession>
<evidence type="ECO:0000313" key="3">
    <source>
        <dbReference type="EMBL" id="PKA57872.1"/>
    </source>
</evidence>
<evidence type="ECO:0000256" key="1">
    <source>
        <dbReference type="ARBA" id="ARBA00022737"/>
    </source>
</evidence>
<feature type="repeat" description="PPR" evidence="2">
    <location>
        <begin position="378"/>
        <end position="412"/>
    </location>
</feature>
<dbReference type="InterPro" id="IPR046960">
    <property type="entry name" value="PPR_At4g14850-like_plant"/>
</dbReference>
<dbReference type="FunFam" id="1.25.40.10:FF:001093">
    <property type="entry name" value="Pentatricopeptide repeat-containing protein At2g34400"/>
    <property type="match status" value="1"/>
</dbReference>
<name>A0A2I0AQP4_9ASPA</name>
<feature type="repeat" description="PPR" evidence="2">
    <location>
        <begin position="277"/>
        <end position="311"/>
    </location>
</feature>
<reference evidence="3 4" key="1">
    <citation type="journal article" date="2017" name="Nature">
        <title>The Apostasia genome and the evolution of orchids.</title>
        <authorList>
            <person name="Zhang G.Q."/>
            <person name="Liu K.W."/>
            <person name="Li Z."/>
            <person name="Lohaus R."/>
            <person name="Hsiao Y.Y."/>
            <person name="Niu S.C."/>
            <person name="Wang J.Y."/>
            <person name="Lin Y.C."/>
            <person name="Xu Q."/>
            <person name="Chen L.J."/>
            <person name="Yoshida K."/>
            <person name="Fujiwara S."/>
            <person name="Wang Z.W."/>
            <person name="Zhang Y.Q."/>
            <person name="Mitsuda N."/>
            <person name="Wang M."/>
            <person name="Liu G.H."/>
            <person name="Pecoraro L."/>
            <person name="Huang H.X."/>
            <person name="Xiao X.J."/>
            <person name="Lin M."/>
            <person name="Wu X.Y."/>
            <person name="Wu W.L."/>
            <person name="Chen Y.Y."/>
            <person name="Chang S.B."/>
            <person name="Sakamoto S."/>
            <person name="Ohme-Takagi M."/>
            <person name="Yagi M."/>
            <person name="Zeng S.J."/>
            <person name="Shen C.Y."/>
            <person name="Yeh C.M."/>
            <person name="Luo Y.B."/>
            <person name="Tsai W.C."/>
            <person name="Van de Peer Y."/>
            <person name="Liu Z.J."/>
        </authorList>
    </citation>
    <scope>NUCLEOTIDE SEQUENCE [LARGE SCALE GENOMIC DNA]</scope>
    <source>
        <strain evidence="4">cv. Shenzhen</strain>
        <tissue evidence="3">Stem</tissue>
    </source>
</reference>
<dbReference type="PANTHER" id="PTHR47926">
    <property type="entry name" value="PENTATRICOPEPTIDE REPEAT-CONTAINING PROTEIN"/>
    <property type="match status" value="1"/>
</dbReference>
<dbReference type="FunFam" id="1.25.40.10:FF:000344">
    <property type="entry name" value="Pentatricopeptide repeat-containing protein"/>
    <property type="match status" value="1"/>
</dbReference>
<organism evidence="3 4">
    <name type="scientific">Apostasia shenzhenica</name>
    <dbReference type="NCBI Taxonomy" id="1088818"/>
    <lineage>
        <taxon>Eukaryota</taxon>
        <taxon>Viridiplantae</taxon>
        <taxon>Streptophyta</taxon>
        <taxon>Embryophyta</taxon>
        <taxon>Tracheophyta</taxon>
        <taxon>Spermatophyta</taxon>
        <taxon>Magnoliopsida</taxon>
        <taxon>Liliopsida</taxon>
        <taxon>Asparagales</taxon>
        <taxon>Orchidaceae</taxon>
        <taxon>Apostasioideae</taxon>
        <taxon>Apostasia</taxon>
    </lineage>
</organism>
<dbReference type="GO" id="GO:0016787">
    <property type="term" value="F:hydrolase activity"/>
    <property type="evidence" value="ECO:0007669"/>
    <property type="project" value="UniProtKB-KW"/>
</dbReference>
<dbReference type="OrthoDB" id="185373at2759"/>
<keyword evidence="3" id="KW-0378">Hydrolase</keyword>
<sequence length="603" mass="67869">MLKPRHSPPLSPLSARAQLLSLLNQCKTIEPIKQIHSQMLVSSLHFHNHLLCKLVELKDFSYSSLLFSQIRFPNDFTFNIMIRGLSTSWQNYPLALEFYLQLLRSGEKPSKFTFPFVFISAASLPSFYHGLIAHSSVIQRGLDSDLNIRHSLITMYARCGDIKCAQEVFDEIAERDVVSWNAMISGFLRMGCSLKALELFRRMRAEGFEPNGVTATSVLSACGDVGDLSLGKEVAEMVMESGLEMSSFVLSALIDMYGKCGDLEAARQVFDEHPRRDLSVWNAMITGYSQNGLSDEAIRLFNSMREANMEPDKMTMVGVLSACGTTGALQLGQWMDDFALRRGLHQNVYVGTALIDMYAKCGHVDRAIDIFHSMPNKNIVSWNAMISGLAFNGRGREALLLFNRMKNEEVTVRPNGVTFIGVLTACVHAGFVQEGRNWWNLMKSKFGIFPKIEHYSCMVDLLARAGHLEEAWRFIENMPVKPDAVLLGALLCACRNFRNVEIGEKVVRRILLLEPSNSGNYVISSKIFVDSKRWEDSARMRGLMRARGIAKTPGCSWIEVENQVKEFHAGDGLHPISTEIHQLMEILIKEMKLEGYTPRTDLL</sequence>
<dbReference type="EMBL" id="KZ451959">
    <property type="protein sequence ID" value="PKA57872.1"/>
    <property type="molecule type" value="Genomic_DNA"/>
</dbReference>
<dbReference type="GO" id="GO:0003723">
    <property type="term" value="F:RNA binding"/>
    <property type="evidence" value="ECO:0007669"/>
    <property type="project" value="InterPro"/>
</dbReference>
<dbReference type="Pfam" id="PF13041">
    <property type="entry name" value="PPR_2"/>
    <property type="match status" value="3"/>
</dbReference>
<protein>
    <submittedName>
        <fullName evidence="3">Pentatricopeptide repeat-containing protein</fullName>
        <ecNumber evidence="3">3.6.1.-</ecNumber>
    </submittedName>
</protein>
<dbReference type="PROSITE" id="PS51375">
    <property type="entry name" value="PPR"/>
    <property type="match status" value="5"/>
</dbReference>
<dbReference type="InterPro" id="IPR002885">
    <property type="entry name" value="PPR_rpt"/>
</dbReference>
<dbReference type="GO" id="GO:0009451">
    <property type="term" value="P:RNA modification"/>
    <property type="evidence" value="ECO:0007669"/>
    <property type="project" value="InterPro"/>
</dbReference>
<dbReference type="EC" id="3.6.1.-" evidence="3"/>
<keyword evidence="1" id="KW-0677">Repeat</keyword>
<dbReference type="NCBIfam" id="TIGR00756">
    <property type="entry name" value="PPR"/>
    <property type="match status" value="4"/>
</dbReference>
<feature type="repeat" description="PPR" evidence="2">
    <location>
        <begin position="74"/>
        <end position="109"/>
    </location>
</feature>
<dbReference type="SUPFAM" id="SSF48452">
    <property type="entry name" value="TPR-like"/>
    <property type="match status" value="1"/>
</dbReference>
<dbReference type="InterPro" id="IPR011990">
    <property type="entry name" value="TPR-like_helical_dom_sf"/>
</dbReference>
<dbReference type="Gene3D" id="1.25.40.10">
    <property type="entry name" value="Tetratricopeptide repeat domain"/>
    <property type="match status" value="4"/>
</dbReference>
<evidence type="ECO:0000313" key="4">
    <source>
        <dbReference type="Proteomes" id="UP000236161"/>
    </source>
</evidence>
<feature type="repeat" description="PPR" evidence="2">
    <location>
        <begin position="176"/>
        <end position="210"/>
    </location>
</feature>
<gene>
    <name evidence="3" type="primary">PCMP-E23</name>
    <name evidence="3" type="ORF">AXF42_Ash012411</name>
</gene>
<proteinExistence type="predicted"/>
<feature type="repeat" description="PPR" evidence="2">
    <location>
        <begin position="347"/>
        <end position="377"/>
    </location>
</feature>
<keyword evidence="4" id="KW-1185">Reference proteome</keyword>
<evidence type="ECO:0000256" key="2">
    <source>
        <dbReference type="PROSITE-ProRule" id="PRU00708"/>
    </source>
</evidence>
<dbReference type="Proteomes" id="UP000236161">
    <property type="component" value="Unassembled WGS sequence"/>
</dbReference>
<dbReference type="FunFam" id="1.25.40.10:FF:000284">
    <property type="entry name" value="Pentatricopeptide repeat-containing protein"/>
    <property type="match status" value="1"/>
</dbReference>